<evidence type="ECO:0000313" key="6">
    <source>
        <dbReference type="Proteomes" id="UP001295684"/>
    </source>
</evidence>
<dbReference type="PANTHER" id="PTHR21349:SF0">
    <property type="entry name" value="LARGE RIBOSOMAL SUBUNIT PROTEIN BL21M"/>
    <property type="match status" value="1"/>
</dbReference>
<dbReference type="EMBL" id="CAMPGE010021398">
    <property type="protein sequence ID" value="CAI2379548.1"/>
    <property type="molecule type" value="Genomic_DNA"/>
</dbReference>
<evidence type="ECO:0000256" key="1">
    <source>
        <dbReference type="ARBA" id="ARBA00008563"/>
    </source>
</evidence>
<dbReference type="HAMAP" id="MF_01363">
    <property type="entry name" value="Ribosomal_bL21"/>
    <property type="match status" value="1"/>
</dbReference>
<dbReference type="InterPro" id="IPR001787">
    <property type="entry name" value="Ribosomal_bL21"/>
</dbReference>
<evidence type="ECO:0000256" key="2">
    <source>
        <dbReference type="ARBA" id="ARBA00022980"/>
    </source>
</evidence>
<dbReference type="GO" id="GO:0006412">
    <property type="term" value="P:translation"/>
    <property type="evidence" value="ECO:0007669"/>
    <property type="project" value="InterPro"/>
</dbReference>
<protein>
    <recommendedName>
        <fullName evidence="4">Large ribosomal subunit protein bL21m</fullName>
    </recommendedName>
</protein>
<keyword evidence="3" id="KW-0687">Ribonucleoprotein</keyword>
<dbReference type="GO" id="GO:0003723">
    <property type="term" value="F:RNA binding"/>
    <property type="evidence" value="ECO:0007669"/>
    <property type="project" value="InterPro"/>
</dbReference>
<proteinExistence type="inferred from homology"/>
<evidence type="ECO:0000256" key="3">
    <source>
        <dbReference type="ARBA" id="ARBA00023274"/>
    </source>
</evidence>
<organism evidence="5 6">
    <name type="scientific">Euplotes crassus</name>
    <dbReference type="NCBI Taxonomy" id="5936"/>
    <lineage>
        <taxon>Eukaryota</taxon>
        <taxon>Sar</taxon>
        <taxon>Alveolata</taxon>
        <taxon>Ciliophora</taxon>
        <taxon>Intramacronucleata</taxon>
        <taxon>Spirotrichea</taxon>
        <taxon>Hypotrichia</taxon>
        <taxon>Euplotida</taxon>
        <taxon>Euplotidae</taxon>
        <taxon>Moneuplotes</taxon>
    </lineage>
</organism>
<dbReference type="Pfam" id="PF00829">
    <property type="entry name" value="Ribosomal_L21p"/>
    <property type="match status" value="1"/>
</dbReference>
<keyword evidence="2" id="KW-0689">Ribosomal protein</keyword>
<reference evidence="5" key="1">
    <citation type="submission" date="2023-07" db="EMBL/GenBank/DDBJ databases">
        <authorList>
            <consortium name="AG Swart"/>
            <person name="Singh M."/>
            <person name="Singh A."/>
            <person name="Seah K."/>
            <person name="Emmerich C."/>
        </authorList>
    </citation>
    <scope>NUCLEOTIDE SEQUENCE</scope>
    <source>
        <strain evidence="5">DP1</strain>
    </source>
</reference>
<comment type="similarity">
    <text evidence="1">Belongs to the bacterial ribosomal protein bL21 family.</text>
</comment>
<keyword evidence="6" id="KW-1185">Reference proteome</keyword>
<dbReference type="NCBIfam" id="TIGR00061">
    <property type="entry name" value="L21"/>
    <property type="match status" value="1"/>
</dbReference>
<name>A0AAD1XV99_EUPCR</name>
<gene>
    <name evidence="5" type="ORF">ECRASSUSDP1_LOCUS20958</name>
</gene>
<dbReference type="GO" id="GO:0005762">
    <property type="term" value="C:mitochondrial large ribosomal subunit"/>
    <property type="evidence" value="ECO:0007669"/>
    <property type="project" value="TreeGrafter"/>
</dbReference>
<dbReference type="Proteomes" id="UP001295684">
    <property type="component" value="Unassembled WGS sequence"/>
</dbReference>
<sequence>MFLRTRLFNPLWKSTSMMANCIRPSVTHVQFFAFSAKSEDAADIDWDAIDSKSIKKLTSYHMESKLYSQLSDQWKKPLAKKQATKARRLEREAKREPMPEEDQKLVVHDGVQQITYPQDPYGIFAIVQIAGKQYKVTKDSTVLLEKTPFSVGDQIVIEQVVMIGTKEYTSIGRPFIETAKVYATIEEESRTEKVIIFKKKRRKTYQKNKGHRQTIHGIRIDGIEHTITQDLIQ</sequence>
<dbReference type="InterPro" id="IPR028909">
    <property type="entry name" value="bL21-like"/>
</dbReference>
<dbReference type="SUPFAM" id="SSF141091">
    <property type="entry name" value="L21p-like"/>
    <property type="match status" value="1"/>
</dbReference>
<evidence type="ECO:0000256" key="4">
    <source>
        <dbReference type="ARBA" id="ARBA00044129"/>
    </source>
</evidence>
<comment type="caution">
    <text evidence="5">The sequence shown here is derived from an EMBL/GenBank/DDBJ whole genome shotgun (WGS) entry which is preliminary data.</text>
</comment>
<dbReference type="InterPro" id="IPR036164">
    <property type="entry name" value="bL21-like_sf"/>
</dbReference>
<dbReference type="GO" id="GO:0003735">
    <property type="term" value="F:structural constituent of ribosome"/>
    <property type="evidence" value="ECO:0007669"/>
    <property type="project" value="InterPro"/>
</dbReference>
<dbReference type="PANTHER" id="PTHR21349">
    <property type="entry name" value="50S RIBOSOMAL PROTEIN L21"/>
    <property type="match status" value="1"/>
</dbReference>
<evidence type="ECO:0000313" key="5">
    <source>
        <dbReference type="EMBL" id="CAI2379548.1"/>
    </source>
</evidence>
<dbReference type="AlphaFoldDB" id="A0AAD1XV99"/>
<accession>A0AAD1XV99</accession>